<reference evidence="2 3" key="1">
    <citation type="journal article" date="2018" name="Syst. Appl. Microbiol.">
        <title>A new symbiotic nanoarchaeote (Candidatus Nanoclepta minutus) and its host (Zestosphaera tikiterensis gen. nov., sp. nov.) from a New Zealand hot spring.</title>
        <authorList>
            <person name="St John E."/>
            <person name="Liu Y."/>
            <person name="Podar M."/>
            <person name="Stott M.B."/>
            <person name="Meneghin J."/>
            <person name="Chen Z."/>
            <person name="Lagutin K."/>
            <person name="Mitchell K."/>
            <person name="Reysenbach A.L."/>
        </authorList>
    </citation>
    <scope>NUCLEOTIDE SEQUENCE [LARGE SCALE GENOMIC DNA]</scope>
    <source>
        <strain evidence="2">NZ3</strain>
    </source>
</reference>
<dbReference type="EMBL" id="NBVN01000004">
    <property type="protein sequence ID" value="PUA32361.1"/>
    <property type="molecule type" value="Genomic_DNA"/>
</dbReference>
<sequence>MRVCYRMEYRLLEVLSFPKFNEEVAFKRLKSLRDVGLEVDERGATEVKLLGKGHSSVVFLSKHKEFGIVAVKVLRTDSKRDSLKQECKAMKQAQPIAPKIYSCGDEYVVMEFINGVNLEEYLKTLSACDELILLGLKILAVGKYLDDVGVDHHELSVLKDHVLIEASGRIRIVDFESSSLKPGRNLCRVFSGYFIRIPKVKLCCPSLSAEEGSTRELLKSYKGGNKEAYLELVKLILDKCLSSSCVCRG</sequence>
<dbReference type="SUPFAM" id="SSF56112">
    <property type="entry name" value="Protein kinase-like (PK-like)"/>
    <property type="match status" value="1"/>
</dbReference>
<dbReference type="GO" id="GO:0004672">
    <property type="term" value="F:protein kinase activity"/>
    <property type="evidence" value="ECO:0007669"/>
    <property type="project" value="InterPro"/>
</dbReference>
<evidence type="ECO:0000259" key="1">
    <source>
        <dbReference type="PROSITE" id="PS50011"/>
    </source>
</evidence>
<feature type="domain" description="Protein kinase" evidence="1">
    <location>
        <begin position="44"/>
        <end position="249"/>
    </location>
</feature>
<dbReference type="InterPro" id="IPR017441">
    <property type="entry name" value="Protein_kinase_ATP_BS"/>
</dbReference>
<dbReference type="AlphaFoldDB" id="A0A2R7Y490"/>
<dbReference type="Pfam" id="PF00069">
    <property type="entry name" value="Pkinase"/>
    <property type="match status" value="1"/>
</dbReference>
<dbReference type="Gene3D" id="1.10.510.10">
    <property type="entry name" value="Transferase(Phosphotransferase) domain 1"/>
    <property type="match status" value="1"/>
</dbReference>
<evidence type="ECO:0000313" key="2">
    <source>
        <dbReference type="EMBL" id="PUA32361.1"/>
    </source>
</evidence>
<gene>
    <name evidence="2" type="ORF">B7O98_06805</name>
</gene>
<dbReference type="InterPro" id="IPR000719">
    <property type="entry name" value="Prot_kinase_dom"/>
</dbReference>
<dbReference type="PROSITE" id="PS50011">
    <property type="entry name" value="PROTEIN_KINASE_DOM"/>
    <property type="match status" value="1"/>
</dbReference>
<evidence type="ECO:0000313" key="3">
    <source>
        <dbReference type="Proteomes" id="UP000244093"/>
    </source>
</evidence>
<organism evidence="2 3">
    <name type="scientific">Zestosphaera tikiterensis</name>
    <dbReference type="NCBI Taxonomy" id="1973259"/>
    <lineage>
        <taxon>Archaea</taxon>
        <taxon>Thermoproteota</taxon>
        <taxon>Thermoprotei</taxon>
        <taxon>Desulfurococcales</taxon>
        <taxon>Desulfurococcaceae</taxon>
        <taxon>Zestosphaera</taxon>
    </lineage>
</organism>
<protein>
    <recommendedName>
        <fullName evidence="1">Protein kinase domain-containing protein</fullName>
    </recommendedName>
</protein>
<dbReference type="InterPro" id="IPR011009">
    <property type="entry name" value="Kinase-like_dom_sf"/>
</dbReference>
<dbReference type="PROSITE" id="PS00107">
    <property type="entry name" value="PROTEIN_KINASE_ATP"/>
    <property type="match status" value="1"/>
</dbReference>
<proteinExistence type="predicted"/>
<accession>A0A2R7Y490</accession>
<dbReference type="GO" id="GO:0005524">
    <property type="term" value="F:ATP binding"/>
    <property type="evidence" value="ECO:0007669"/>
    <property type="project" value="InterPro"/>
</dbReference>
<name>A0A2R7Y490_9CREN</name>
<comment type="caution">
    <text evidence="2">The sequence shown here is derived from an EMBL/GenBank/DDBJ whole genome shotgun (WGS) entry which is preliminary data.</text>
</comment>
<dbReference type="Proteomes" id="UP000244093">
    <property type="component" value="Unassembled WGS sequence"/>
</dbReference>